<dbReference type="PANTHER" id="PTHR36150">
    <property type="entry name" value="DNA GYRASE INHIBITOR YACG"/>
    <property type="match status" value="1"/>
</dbReference>
<evidence type="ECO:0000256" key="2">
    <source>
        <dbReference type="ARBA" id="ARBA00022833"/>
    </source>
</evidence>
<dbReference type="InterPro" id="IPR013088">
    <property type="entry name" value="Znf_NHR/GATA"/>
</dbReference>
<protein>
    <recommendedName>
        <fullName evidence="3">DNA gyrase inhibitor YacG</fullName>
    </recommendedName>
</protein>
<dbReference type="NCBIfam" id="NF001638">
    <property type="entry name" value="PRK00418.1"/>
    <property type="match status" value="1"/>
</dbReference>
<dbReference type="GO" id="GO:0006355">
    <property type="term" value="P:regulation of DNA-templated transcription"/>
    <property type="evidence" value="ECO:0007669"/>
    <property type="project" value="InterPro"/>
</dbReference>
<dbReference type="Proteomes" id="UP000506160">
    <property type="component" value="Unassembled WGS sequence"/>
</dbReference>
<dbReference type="HAMAP" id="MF_00649">
    <property type="entry name" value="DNA_gyrase_inhibitor_YacG"/>
    <property type="match status" value="1"/>
</dbReference>
<comment type="caution">
    <text evidence="5">The sequence shown here is derived from an EMBL/GenBank/DDBJ whole genome shotgun (WGS) entry which is preliminary data.</text>
</comment>
<dbReference type="InterPro" id="IPR005584">
    <property type="entry name" value="DNA_gyrase_inhibitor_YacG"/>
</dbReference>
<dbReference type="RefSeq" id="WP_024495384.1">
    <property type="nucleotide sequence ID" value="NZ_AWGA01000012.1"/>
</dbReference>
<dbReference type="Gene3D" id="3.30.50.10">
    <property type="entry name" value="Erythroid Transcription Factor GATA-1, subunit A"/>
    <property type="match status" value="1"/>
</dbReference>
<feature type="region of interest" description="Disordered" evidence="4">
    <location>
        <begin position="50"/>
        <end position="74"/>
    </location>
</feature>
<dbReference type="GO" id="GO:0008270">
    <property type="term" value="F:zinc ion binding"/>
    <property type="evidence" value="ECO:0007669"/>
    <property type="project" value="UniProtKB-UniRule"/>
</dbReference>
<evidence type="ECO:0000256" key="4">
    <source>
        <dbReference type="SAM" id="MobiDB-lite"/>
    </source>
</evidence>
<evidence type="ECO:0000256" key="1">
    <source>
        <dbReference type="ARBA" id="ARBA00022723"/>
    </source>
</evidence>
<reference evidence="5 6" key="1">
    <citation type="journal article" date="2014" name="Appl. Environ. Microbiol.">
        <title>Genomic features of a bumble bee symbiont reflect its host environment.</title>
        <authorList>
            <person name="Martinson V.G."/>
            <person name="Magoc T."/>
            <person name="Koch H."/>
            <person name="Salzberg S.L."/>
            <person name="Moran N.A."/>
        </authorList>
    </citation>
    <scope>NUCLEOTIDE SEQUENCE [LARGE SCALE GENOMIC DNA]</scope>
    <source>
        <strain evidence="5 6">Bimp</strain>
    </source>
</reference>
<gene>
    <name evidence="3 5" type="primary">yacG</name>
    <name evidence="5" type="ORF">O970_01320</name>
</gene>
<feature type="binding site" evidence="3">
    <location>
        <position position="30"/>
    </location>
    <ligand>
        <name>Zn(2+)</name>
        <dbReference type="ChEBI" id="CHEBI:29105"/>
    </ligand>
</feature>
<feature type="binding site" evidence="3">
    <location>
        <position position="14"/>
    </location>
    <ligand>
        <name>Zn(2+)</name>
        <dbReference type="ChEBI" id="CHEBI:29105"/>
    </ligand>
</feature>
<dbReference type="EMBL" id="AWGA01000012">
    <property type="protein sequence ID" value="TEA27945.1"/>
    <property type="molecule type" value="Genomic_DNA"/>
</dbReference>
<dbReference type="SUPFAM" id="SSF57716">
    <property type="entry name" value="Glucocorticoid receptor-like (DNA-binding domain)"/>
    <property type="match status" value="1"/>
</dbReference>
<evidence type="ECO:0000313" key="5">
    <source>
        <dbReference type="EMBL" id="TEA27945.1"/>
    </source>
</evidence>
<organism evidence="5 6">
    <name type="scientific">Candidatus Schmidhempelia bombi str. Bimp</name>
    <dbReference type="NCBI Taxonomy" id="1387197"/>
    <lineage>
        <taxon>Bacteria</taxon>
        <taxon>Pseudomonadati</taxon>
        <taxon>Pseudomonadota</taxon>
        <taxon>Gammaproteobacteria</taxon>
        <taxon>Orbales</taxon>
        <taxon>Orbaceae</taxon>
        <taxon>Candidatus Schmidhempelia</taxon>
    </lineage>
</organism>
<comment type="cofactor">
    <cofactor evidence="3">
        <name>Zn(2+)</name>
        <dbReference type="ChEBI" id="CHEBI:29105"/>
    </cofactor>
    <text evidence="3">Binds 1 zinc ion.</text>
</comment>
<keyword evidence="2 3" id="KW-0862">Zinc</keyword>
<dbReference type="PANTHER" id="PTHR36150:SF1">
    <property type="entry name" value="DNA GYRASE INHIBITOR YACG"/>
    <property type="match status" value="1"/>
</dbReference>
<sequence>MSNTEIINVKCPTCQKRVEWSVNSPYRPFCSKRCQLIDLGDWANEENRLPSNEAITDDEIWSEPQLHSSDKKDK</sequence>
<feature type="binding site" evidence="3">
    <location>
        <position position="34"/>
    </location>
    <ligand>
        <name>Zn(2+)</name>
        <dbReference type="ChEBI" id="CHEBI:29105"/>
    </ligand>
</feature>
<dbReference type="GO" id="GO:0008657">
    <property type="term" value="F:DNA topoisomerase type II (double strand cut, ATP-hydrolyzing) inhibitor activity"/>
    <property type="evidence" value="ECO:0007669"/>
    <property type="project" value="UniProtKB-UniRule"/>
</dbReference>
<comment type="function">
    <text evidence="3">Inhibits all the catalytic activities of DNA gyrase by preventing its interaction with DNA. Acts by binding directly to the C-terminal domain of GyrB, which probably disrupts DNA binding by the gyrase.</text>
</comment>
<name>A0AB94IEM7_9GAMM</name>
<dbReference type="Pfam" id="PF03884">
    <property type="entry name" value="YacG"/>
    <property type="match status" value="1"/>
</dbReference>
<evidence type="ECO:0000313" key="6">
    <source>
        <dbReference type="Proteomes" id="UP000506160"/>
    </source>
</evidence>
<comment type="similarity">
    <text evidence="3">Belongs to the DNA gyrase inhibitor YacG family.</text>
</comment>
<feature type="binding site" evidence="3">
    <location>
        <position position="11"/>
    </location>
    <ligand>
        <name>Zn(2+)</name>
        <dbReference type="ChEBI" id="CHEBI:29105"/>
    </ligand>
</feature>
<keyword evidence="1 3" id="KW-0479">Metal-binding</keyword>
<evidence type="ECO:0000256" key="3">
    <source>
        <dbReference type="HAMAP-Rule" id="MF_00649"/>
    </source>
</evidence>
<accession>A0AB94IEM7</accession>
<dbReference type="AlphaFoldDB" id="A0AB94IEM7"/>
<comment type="subunit">
    <text evidence="3">Interacts with GyrB.</text>
</comment>
<proteinExistence type="inferred from homology"/>
<keyword evidence="6" id="KW-1185">Reference proteome</keyword>